<dbReference type="InterPro" id="IPR036380">
    <property type="entry name" value="Isochorismatase-like_sf"/>
</dbReference>
<dbReference type="Pfam" id="PF00857">
    <property type="entry name" value="Isochorismatase"/>
    <property type="match status" value="1"/>
</dbReference>
<dbReference type="PANTHER" id="PTHR14119">
    <property type="entry name" value="HYDROLASE"/>
    <property type="match status" value="1"/>
</dbReference>
<dbReference type="InterPro" id="IPR000868">
    <property type="entry name" value="Isochorismatase-like_dom"/>
</dbReference>
<reference evidence="2" key="1">
    <citation type="journal article" name="DNA Res.">
        <title>The physiological potential of anammox bacteria as revealed by their core genome structure.</title>
        <authorList>
            <person name="Okubo T."/>
            <person name="Toyoda A."/>
            <person name="Fukuhara K."/>
            <person name="Uchiyama I."/>
            <person name="Harigaya Y."/>
            <person name="Kuroiwa M."/>
            <person name="Suzuki T."/>
            <person name="Murakami Y."/>
            <person name="Suwa Y."/>
            <person name="Takami H."/>
        </authorList>
    </citation>
    <scope>NUCLEOTIDE SEQUENCE</scope>
    <source>
        <strain evidence="2">317325-2</strain>
    </source>
</reference>
<dbReference type="EMBL" id="AP021858">
    <property type="protein sequence ID" value="BBO23718.1"/>
    <property type="molecule type" value="Genomic_DNA"/>
</dbReference>
<dbReference type="Proteomes" id="UP000662873">
    <property type="component" value="Chromosome"/>
</dbReference>
<evidence type="ECO:0000313" key="2">
    <source>
        <dbReference type="EMBL" id="BBO23718.1"/>
    </source>
</evidence>
<dbReference type="SUPFAM" id="SSF52499">
    <property type="entry name" value="Isochorismatase-like hydrolases"/>
    <property type="match status" value="1"/>
</dbReference>
<evidence type="ECO:0000259" key="1">
    <source>
        <dbReference type="Pfam" id="PF00857"/>
    </source>
</evidence>
<dbReference type="PANTHER" id="PTHR14119:SF3">
    <property type="entry name" value="ISOCHORISMATASE DOMAIN-CONTAINING PROTEIN 2"/>
    <property type="match status" value="1"/>
</dbReference>
<dbReference type="Gene3D" id="3.40.50.850">
    <property type="entry name" value="Isochorismatase-like"/>
    <property type="match status" value="1"/>
</dbReference>
<dbReference type="AlphaFoldDB" id="A0A809RAP1"/>
<dbReference type="KEGG" id="npy:NPRO_13130"/>
<proteinExistence type="predicted"/>
<accession>A0A809RAP1</accession>
<keyword evidence="2" id="KW-0378">Hydrolase</keyword>
<feature type="domain" description="Isochorismatase-like" evidence="1">
    <location>
        <begin position="15"/>
        <end position="162"/>
    </location>
</feature>
<organism evidence="2 3">
    <name type="scientific">Candidatus Nitrosymbiomonas proteolyticus</name>
    <dbReference type="NCBI Taxonomy" id="2608984"/>
    <lineage>
        <taxon>Bacteria</taxon>
        <taxon>Bacillati</taxon>
        <taxon>Armatimonadota</taxon>
        <taxon>Armatimonadota incertae sedis</taxon>
        <taxon>Candidatus Nitrosymbiomonas</taxon>
    </lineage>
</organism>
<name>A0A809RAP1_9BACT</name>
<dbReference type="InterPro" id="IPR050993">
    <property type="entry name" value="Isochorismatase_domain"/>
</dbReference>
<evidence type="ECO:0000313" key="3">
    <source>
        <dbReference type="Proteomes" id="UP000662873"/>
    </source>
</evidence>
<protein>
    <submittedName>
        <fullName evidence="2">Isochorismate hydrolase</fullName>
    </submittedName>
</protein>
<dbReference type="GO" id="GO:0016787">
    <property type="term" value="F:hydrolase activity"/>
    <property type="evidence" value="ECO:0007669"/>
    <property type="project" value="UniProtKB-KW"/>
</dbReference>
<gene>
    <name evidence="2" type="ORF">NPRO_13130</name>
</gene>
<sequence length="188" mass="20267">MLVMNASVLDLNKSVVLAVDLQPRFLSAIHQAERVVRRSGALLGIARILGAPVIATVQYSEKMGGFAPELADLLETEPIDKLRFSCSGCAQVDAGLAHIGRRQVVLVGIETHICVTQTALDLLGKGFEVFVCADAVGARTEDRHQIGIGRLRDAGVAILHSESAAYEWMRSADHPEFRNVLPLIKSSA</sequence>